<dbReference type="OrthoDB" id="1274115at2759"/>
<dbReference type="PRINTS" id="PR00080">
    <property type="entry name" value="SDRFAMILY"/>
</dbReference>
<proteinExistence type="inferred from homology"/>
<dbReference type="FunFam" id="3.40.50.720:FF:000047">
    <property type="entry name" value="NADP-dependent L-serine/L-allo-threonine dehydrogenase"/>
    <property type="match status" value="1"/>
</dbReference>
<dbReference type="InParanoid" id="A0A2P5HNV7"/>
<evidence type="ECO:0000256" key="2">
    <source>
        <dbReference type="ARBA" id="ARBA00022857"/>
    </source>
</evidence>
<dbReference type="EMBL" id="MAVT02001135">
    <property type="protein sequence ID" value="POS71915.1"/>
    <property type="molecule type" value="Genomic_DNA"/>
</dbReference>
<sequence length="326" mass="35648">MASHLWLSRPWSFGRRVSGPQQAGVIARMHKKQKATMSPRDLWATESRVNPSAPATSRFAGPGKTVLVTGASSGIGRCTAWTFARGYPDHLKLVLIARRMPELIRLMDEIHARWGSRVQVCPVQLDIGDADQAQSVMTKIPQEFRDIDVLINNAGVAHGLDEVATIKDKDLEAMTFTNFLGMVKITQAVIRSILERGGRGDIVNIGSIAGREPYAGGSVYCATKAALRSFTSALRQETVATNIRVMEISPGLTRTDLPRVRFAGDEQAARHVYEGYKPLEAQDVADMILFAITRPQHVVLADVLMLCNSQRPDNNGAKSSCTGRPA</sequence>
<dbReference type="SUPFAM" id="SSF51735">
    <property type="entry name" value="NAD(P)-binding Rossmann-fold domains"/>
    <property type="match status" value="1"/>
</dbReference>
<reference evidence="5" key="1">
    <citation type="submission" date="2017-09" db="EMBL/GenBank/DDBJ databases">
        <title>Polyketide synthases of a Diaporthe helianthi virulent isolate.</title>
        <authorList>
            <person name="Baroncelli R."/>
        </authorList>
    </citation>
    <scope>NUCLEOTIDE SEQUENCE [LARGE SCALE GENOMIC DNA]</scope>
    <source>
        <strain evidence="5">7/96</strain>
    </source>
</reference>
<name>A0A2P5HNV7_DIAHE</name>
<keyword evidence="2" id="KW-0521">NADP</keyword>
<comment type="caution">
    <text evidence="5">The sequence shown here is derived from an EMBL/GenBank/DDBJ whole genome shotgun (WGS) entry which is preliminary data.</text>
</comment>
<dbReference type="PROSITE" id="PS00061">
    <property type="entry name" value="ADH_SHORT"/>
    <property type="match status" value="1"/>
</dbReference>
<dbReference type="GO" id="GO:0016616">
    <property type="term" value="F:oxidoreductase activity, acting on the CH-OH group of donors, NAD or NADP as acceptor"/>
    <property type="evidence" value="ECO:0007669"/>
    <property type="project" value="UniProtKB-ARBA"/>
</dbReference>
<dbReference type="Pfam" id="PF00106">
    <property type="entry name" value="adh_short"/>
    <property type="match status" value="1"/>
</dbReference>
<dbReference type="Gene3D" id="3.40.50.720">
    <property type="entry name" value="NAD(P)-binding Rossmann-like Domain"/>
    <property type="match status" value="1"/>
</dbReference>
<dbReference type="Proteomes" id="UP000094444">
    <property type="component" value="Unassembled WGS sequence"/>
</dbReference>
<evidence type="ECO:0000313" key="6">
    <source>
        <dbReference type="Proteomes" id="UP000094444"/>
    </source>
</evidence>
<dbReference type="PRINTS" id="PR00081">
    <property type="entry name" value="GDHRDH"/>
</dbReference>
<dbReference type="InterPro" id="IPR036291">
    <property type="entry name" value="NAD(P)-bd_dom_sf"/>
</dbReference>
<dbReference type="AlphaFoldDB" id="A0A2P5HNV7"/>
<accession>A0A2P5HNV7</accession>
<gene>
    <name evidence="5" type="ORF">DHEL01_v209692</name>
</gene>
<evidence type="ECO:0000256" key="3">
    <source>
        <dbReference type="ARBA" id="ARBA00023002"/>
    </source>
</evidence>
<dbReference type="PANTHER" id="PTHR42901">
    <property type="entry name" value="ALCOHOL DEHYDROGENASE"/>
    <property type="match status" value="1"/>
</dbReference>
<organism evidence="5 6">
    <name type="scientific">Diaporthe helianthi</name>
    <dbReference type="NCBI Taxonomy" id="158607"/>
    <lineage>
        <taxon>Eukaryota</taxon>
        <taxon>Fungi</taxon>
        <taxon>Dikarya</taxon>
        <taxon>Ascomycota</taxon>
        <taxon>Pezizomycotina</taxon>
        <taxon>Sordariomycetes</taxon>
        <taxon>Sordariomycetidae</taxon>
        <taxon>Diaporthales</taxon>
        <taxon>Diaporthaceae</taxon>
        <taxon>Diaporthe</taxon>
    </lineage>
</organism>
<comment type="similarity">
    <text evidence="1 4">Belongs to the short-chain dehydrogenases/reductases (SDR) family.</text>
</comment>
<protein>
    <submittedName>
        <fullName evidence="5">Uncharacterized protein</fullName>
    </submittedName>
</protein>
<dbReference type="InterPro" id="IPR020904">
    <property type="entry name" value="Sc_DH/Rdtase_CS"/>
</dbReference>
<dbReference type="PANTHER" id="PTHR42901:SF1">
    <property type="entry name" value="ALCOHOL DEHYDROGENASE"/>
    <property type="match status" value="1"/>
</dbReference>
<evidence type="ECO:0000256" key="1">
    <source>
        <dbReference type="ARBA" id="ARBA00006484"/>
    </source>
</evidence>
<dbReference type="InterPro" id="IPR002347">
    <property type="entry name" value="SDR_fam"/>
</dbReference>
<keyword evidence="6" id="KW-1185">Reference proteome</keyword>
<dbReference type="STRING" id="158607.A0A2P5HNV7"/>
<keyword evidence="3" id="KW-0560">Oxidoreductase</keyword>
<evidence type="ECO:0000256" key="4">
    <source>
        <dbReference type="RuleBase" id="RU000363"/>
    </source>
</evidence>
<evidence type="ECO:0000313" key="5">
    <source>
        <dbReference type="EMBL" id="POS71915.1"/>
    </source>
</evidence>